<dbReference type="UniPathway" id="UPA00988"/>
<dbReference type="GO" id="GO:0005829">
    <property type="term" value="C:cytosol"/>
    <property type="evidence" value="ECO:0007669"/>
    <property type="project" value="TreeGrafter"/>
</dbReference>
<gene>
    <name evidence="4" type="ORF">Gasu_14830</name>
</gene>
<dbReference type="RefSeq" id="XP_005707761.1">
    <property type="nucleotide sequence ID" value="XM_005707704.1"/>
</dbReference>
<dbReference type="GO" id="GO:0000049">
    <property type="term" value="F:tRNA binding"/>
    <property type="evidence" value="ECO:0007669"/>
    <property type="project" value="InterPro"/>
</dbReference>
<dbReference type="GO" id="GO:0016783">
    <property type="term" value="F:sulfurtransferase activity"/>
    <property type="evidence" value="ECO:0007669"/>
    <property type="project" value="TreeGrafter"/>
</dbReference>
<evidence type="ECO:0000256" key="2">
    <source>
        <dbReference type="ARBA" id="ARBA00022694"/>
    </source>
</evidence>
<comment type="pathway">
    <text evidence="3">tRNA modification; 5-methoxycarbonylmethyl-2-thiouridine-tRNA biosynthesis.</text>
</comment>
<dbReference type="PANTHER" id="PTHR20882:SF14">
    <property type="entry name" value="CYTOPLASMIC TRNA 2-THIOLATION PROTEIN 2"/>
    <property type="match status" value="1"/>
</dbReference>
<evidence type="ECO:0000313" key="5">
    <source>
        <dbReference type="Proteomes" id="UP000030680"/>
    </source>
</evidence>
<evidence type="ECO:0000256" key="1">
    <source>
        <dbReference type="ARBA" id="ARBA00022490"/>
    </source>
</evidence>
<dbReference type="STRING" id="130081.M2W653"/>
<dbReference type="SUPFAM" id="SSF52402">
    <property type="entry name" value="Adenine nucleotide alpha hydrolases-like"/>
    <property type="match status" value="1"/>
</dbReference>
<reference evidence="5" key="1">
    <citation type="journal article" date="2013" name="Science">
        <title>Gene transfer from bacteria and archaea facilitated evolution of an extremophilic eukaryote.</title>
        <authorList>
            <person name="Schonknecht G."/>
            <person name="Chen W.H."/>
            <person name="Ternes C.M."/>
            <person name="Barbier G.G."/>
            <person name="Shrestha R.P."/>
            <person name="Stanke M."/>
            <person name="Brautigam A."/>
            <person name="Baker B.J."/>
            <person name="Banfield J.F."/>
            <person name="Garavito R.M."/>
            <person name="Carr K."/>
            <person name="Wilkerson C."/>
            <person name="Rensing S.A."/>
            <person name="Gagneul D."/>
            <person name="Dickenson N.E."/>
            <person name="Oesterhelt C."/>
            <person name="Lercher M.J."/>
            <person name="Weber A.P."/>
        </authorList>
    </citation>
    <scope>NUCLEOTIDE SEQUENCE [LARGE SCALE GENOMIC DNA]</scope>
    <source>
        <strain evidence="5">074W</strain>
    </source>
</reference>
<dbReference type="InterPro" id="IPR019407">
    <property type="entry name" value="CTU2"/>
</dbReference>
<dbReference type="GO" id="GO:0002143">
    <property type="term" value="P:tRNA wobble position uridine thiolation"/>
    <property type="evidence" value="ECO:0007669"/>
    <property type="project" value="TreeGrafter"/>
</dbReference>
<keyword evidence="2 3" id="KW-0819">tRNA processing</keyword>
<dbReference type="InterPro" id="IPR014729">
    <property type="entry name" value="Rossmann-like_a/b/a_fold"/>
</dbReference>
<dbReference type="HAMAP" id="MF_03054">
    <property type="entry name" value="CTU2"/>
    <property type="match status" value="1"/>
</dbReference>
<dbReference type="Gramene" id="EME31241">
    <property type="protein sequence ID" value="EME31241"/>
    <property type="gene ID" value="Gasu_14830"/>
</dbReference>
<dbReference type="GO" id="GO:0032447">
    <property type="term" value="P:protein urmylation"/>
    <property type="evidence" value="ECO:0007669"/>
    <property type="project" value="UniProtKB-UniRule"/>
</dbReference>
<dbReference type="PANTHER" id="PTHR20882">
    <property type="entry name" value="CYTOPLASMIC TRNA 2-THIOLATION PROTEIN 2"/>
    <property type="match status" value="1"/>
</dbReference>
<dbReference type="EMBL" id="KB454493">
    <property type="protein sequence ID" value="EME31241.1"/>
    <property type="molecule type" value="Genomic_DNA"/>
</dbReference>
<evidence type="ECO:0000313" key="4">
    <source>
        <dbReference type="EMBL" id="EME31241.1"/>
    </source>
</evidence>
<accession>M2W653</accession>
<evidence type="ECO:0000256" key="3">
    <source>
        <dbReference type="HAMAP-Rule" id="MF_03054"/>
    </source>
</evidence>
<dbReference type="GO" id="GO:0016779">
    <property type="term" value="F:nucleotidyltransferase activity"/>
    <property type="evidence" value="ECO:0007669"/>
    <property type="project" value="UniProtKB-UniRule"/>
</dbReference>
<comment type="subcellular location">
    <subcellularLocation>
        <location evidence="3">Cytoplasm</location>
    </subcellularLocation>
</comment>
<dbReference type="KEGG" id="gsl:Gasu_14830"/>
<dbReference type="eggNOG" id="KOG2594">
    <property type="taxonomic scope" value="Eukaryota"/>
</dbReference>
<dbReference type="Proteomes" id="UP000030680">
    <property type="component" value="Unassembled WGS sequence"/>
</dbReference>
<sequence>MATKTHHCAKCQQRATVYDVGGSKCDSCFQQAIIHNFKTTISRKGLAQFGDNVGVAASGGYSSQALIDLLGRSLSEREDGKTSRMKMQVTIFHIDCESPFLSSNAGIEVIQPLAAKYSFRVCTAKASHSCQQLWKQVGECLAWKDVKDIGDLEELSRIVVYRMVAFLAKSQGCKIVFDGLNASSICRNILTSISSGNGFAIPFEVSPADMSRRFFDISIHHPQHDITDRQLIRYVWMRQIGFIAPNLTLLGPTSSVDSLTVSFLKDLEEQHRSTIPNILKTSSRIVVPLQFSHCSLCRVPVGSNGKFVSTCTKVSEKNDNEEQVHALLCKACQHRQGRMSMETFQSFLTSLMVFDKALQSQDNE</sequence>
<protein>
    <recommendedName>
        <fullName evidence="3">Cytoplasmic tRNA 2-thiolation protein 2</fullName>
    </recommendedName>
</protein>
<dbReference type="AlphaFoldDB" id="M2W653"/>
<dbReference type="OMA" id="FHIDCES"/>
<keyword evidence="1 3" id="KW-0963">Cytoplasm</keyword>
<name>M2W653_GALSU</name>
<organism evidence="4 5">
    <name type="scientific">Galdieria sulphuraria</name>
    <name type="common">Red alga</name>
    <dbReference type="NCBI Taxonomy" id="130081"/>
    <lineage>
        <taxon>Eukaryota</taxon>
        <taxon>Rhodophyta</taxon>
        <taxon>Bangiophyceae</taxon>
        <taxon>Galdieriales</taxon>
        <taxon>Galdieriaceae</taxon>
        <taxon>Galdieria</taxon>
    </lineage>
</organism>
<comment type="function">
    <text evidence="3">Plays a central role in 2-thiolation of mcm(5)S(2)U at tRNA wobble positions of tRNA(Lys), tRNA(Glu) and tRNA(Gln). May act by forming a heterodimer with NCS6/CTU1 that ligates sulfur from thiocarboxylated URM1 onto the uridine of tRNAs at wobble position.</text>
</comment>
<proteinExistence type="inferred from homology"/>
<dbReference type="GeneID" id="17089903"/>
<keyword evidence="5" id="KW-1185">Reference proteome</keyword>
<comment type="similarity">
    <text evidence="3">Belongs to the CTU2/NCS2 family.</text>
</comment>
<dbReference type="Gene3D" id="3.40.50.620">
    <property type="entry name" value="HUPs"/>
    <property type="match status" value="1"/>
</dbReference>
<dbReference type="Pfam" id="PF10288">
    <property type="entry name" value="CTU2"/>
    <property type="match status" value="1"/>
</dbReference>
<dbReference type="OrthoDB" id="25129at2759"/>